<dbReference type="GO" id="GO:0098552">
    <property type="term" value="C:side of membrane"/>
    <property type="evidence" value="ECO:0007669"/>
    <property type="project" value="UniProtKB-KW"/>
</dbReference>
<evidence type="ECO:0000313" key="22">
    <source>
        <dbReference type="EMBL" id="EDW14491.1"/>
    </source>
</evidence>
<dbReference type="Gene3D" id="1.10.390.10">
    <property type="entry name" value="Neutral Protease Domain 2"/>
    <property type="match status" value="1"/>
</dbReference>
<keyword evidence="17" id="KW-0031">Aminopeptidase</keyword>
<evidence type="ECO:0000256" key="9">
    <source>
        <dbReference type="ARBA" id="ARBA00022833"/>
    </source>
</evidence>
<dbReference type="GO" id="GO:0008270">
    <property type="term" value="F:zinc ion binding"/>
    <property type="evidence" value="ECO:0007669"/>
    <property type="project" value="UniProtKB-UniRule"/>
</dbReference>
<feature type="domain" description="ERAP1-like C-terminal" evidence="20">
    <location>
        <begin position="569"/>
        <end position="879"/>
    </location>
</feature>
<dbReference type="InterPro" id="IPR042097">
    <property type="entry name" value="Aminopeptidase_N-like_N_sf"/>
</dbReference>
<gene>
    <name evidence="22" type="primary">Dmoj\GI24290</name>
    <name evidence="22" type="ORF">Dmoj_GI24290</name>
</gene>
<feature type="binding site" evidence="15">
    <location>
        <position position="341"/>
    </location>
    <ligand>
        <name>Zn(2+)</name>
        <dbReference type="ChEBI" id="CHEBI:29105"/>
        <note>catalytic</note>
    </ligand>
</feature>
<evidence type="ECO:0000256" key="8">
    <source>
        <dbReference type="ARBA" id="ARBA00022801"/>
    </source>
</evidence>
<dbReference type="OMA" id="ETHYHKM"/>
<evidence type="ECO:0000256" key="2">
    <source>
        <dbReference type="ARBA" id="ARBA00010136"/>
    </source>
</evidence>
<dbReference type="Pfam" id="PF17900">
    <property type="entry name" value="Peptidase_M1_N"/>
    <property type="match status" value="1"/>
</dbReference>
<protein>
    <recommendedName>
        <fullName evidence="17">Aminopeptidase</fullName>
        <ecNumber evidence="17">3.4.11.-</ecNumber>
    </recommendedName>
</protein>
<feature type="transmembrane region" description="Helical" evidence="17">
    <location>
        <begin position="905"/>
        <end position="923"/>
    </location>
</feature>
<dbReference type="SUPFAM" id="SSF55486">
    <property type="entry name" value="Metalloproteases ('zincins'), catalytic domain"/>
    <property type="match status" value="1"/>
</dbReference>
<evidence type="ECO:0000256" key="13">
    <source>
        <dbReference type="ARBA" id="ARBA00023288"/>
    </source>
</evidence>
<dbReference type="InterPro" id="IPR050344">
    <property type="entry name" value="Peptidase_M1_aminopeptidases"/>
</dbReference>
<proteinExistence type="inferred from homology"/>
<evidence type="ECO:0000256" key="3">
    <source>
        <dbReference type="ARBA" id="ARBA00022475"/>
    </source>
</evidence>
<keyword evidence="12" id="KW-0325">Glycoprotein</keyword>
<evidence type="ECO:0000256" key="17">
    <source>
        <dbReference type="RuleBase" id="RU364040"/>
    </source>
</evidence>
<dbReference type="GO" id="GO:0005886">
    <property type="term" value="C:plasma membrane"/>
    <property type="evidence" value="ECO:0007669"/>
    <property type="project" value="UniProtKB-SubCell"/>
</dbReference>
<dbReference type="EC" id="3.4.11.-" evidence="17"/>
<dbReference type="Gene3D" id="1.25.50.20">
    <property type="match status" value="1"/>
</dbReference>
<feature type="binding site" evidence="15">
    <location>
        <position position="360"/>
    </location>
    <ligand>
        <name>Zn(2+)</name>
        <dbReference type="ChEBI" id="CHEBI:29105"/>
        <note>catalytic</note>
    </ligand>
</feature>
<dbReference type="OrthoDB" id="10031169at2759"/>
<evidence type="ECO:0000256" key="16">
    <source>
        <dbReference type="PIRSR" id="PIRSR634016-4"/>
    </source>
</evidence>
<dbReference type="InParanoid" id="B4K978"/>
<evidence type="ECO:0000256" key="5">
    <source>
        <dbReference type="ARBA" id="ARBA00022670"/>
    </source>
</evidence>
<evidence type="ECO:0000259" key="20">
    <source>
        <dbReference type="Pfam" id="PF11838"/>
    </source>
</evidence>
<keyword evidence="17" id="KW-1133">Transmembrane helix</keyword>
<keyword evidence="17" id="KW-0812">Transmembrane</keyword>
<keyword evidence="13" id="KW-0449">Lipoprotein</keyword>
<dbReference type="Gene3D" id="2.60.40.1910">
    <property type="match status" value="1"/>
</dbReference>
<keyword evidence="8 17" id="KW-0378">Hydrolase</keyword>
<keyword evidence="11 17" id="KW-0472">Membrane</keyword>
<dbReference type="InterPro" id="IPR024571">
    <property type="entry name" value="ERAP1-like_C_dom"/>
</dbReference>
<dbReference type="Pfam" id="PF11838">
    <property type="entry name" value="ERAP1_C"/>
    <property type="match status" value="1"/>
</dbReference>
<dbReference type="InterPro" id="IPR027268">
    <property type="entry name" value="Peptidase_M4/M1_CTD_sf"/>
</dbReference>
<feature type="domain" description="Peptidase M1 membrane alanine aminopeptidase" evidence="19">
    <location>
        <begin position="261"/>
        <end position="485"/>
    </location>
</feature>
<keyword evidence="10 17" id="KW-0482">Metalloprotease</keyword>
<feature type="signal peptide" evidence="18">
    <location>
        <begin position="1"/>
        <end position="25"/>
    </location>
</feature>
<comment type="cofactor">
    <cofactor evidence="15 17">
        <name>Zn(2+)</name>
        <dbReference type="ChEBI" id="CHEBI:29105"/>
    </cofactor>
    <text evidence="15 17">Binds 1 zinc ion per subunit.</text>
</comment>
<dbReference type="KEGG" id="dmo:Dmoj_GI24290"/>
<dbReference type="HOGENOM" id="CLU_003705_2_0_1"/>
<dbReference type="FunFam" id="2.60.40.1910:FF:000008">
    <property type="entry name" value="Aminopeptidase"/>
    <property type="match status" value="1"/>
</dbReference>
<keyword evidence="6 15" id="KW-0479">Metal-binding</keyword>
<evidence type="ECO:0000256" key="14">
    <source>
        <dbReference type="PIRSR" id="PIRSR634016-1"/>
    </source>
</evidence>
<keyword evidence="23" id="KW-1185">Reference proteome</keyword>
<dbReference type="PhylomeDB" id="B4K978"/>
<dbReference type="CDD" id="cd09601">
    <property type="entry name" value="M1_APN-Q_like"/>
    <property type="match status" value="1"/>
</dbReference>
<evidence type="ECO:0000256" key="7">
    <source>
        <dbReference type="ARBA" id="ARBA00022729"/>
    </source>
</evidence>
<comment type="similarity">
    <text evidence="2 17">Belongs to the peptidase M1 family.</text>
</comment>
<comment type="subcellular location">
    <subcellularLocation>
        <location evidence="1">Cell membrane</location>
        <topology evidence="1">Lipid-anchor</topology>
        <topology evidence="1">GPI-anchor</topology>
    </subcellularLocation>
</comment>
<dbReference type="InterPro" id="IPR001930">
    <property type="entry name" value="Peptidase_M1"/>
</dbReference>
<keyword evidence="4" id="KW-0336">GPI-anchor</keyword>
<feature type="chain" id="PRO_5002813532" description="Aminopeptidase" evidence="18">
    <location>
        <begin position="26"/>
        <end position="924"/>
    </location>
</feature>
<dbReference type="eggNOG" id="KOG1046">
    <property type="taxonomic scope" value="Eukaryota"/>
</dbReference>
<organism evidence="22 23">
    <name type="scientific">Drosophila mojavensis</name>
    <name type="common">Fruit fly</name>
    <dbReference type="NCBI Taxonomy" id="7230"/>
    <lineage>
        <taxon>Eukaryota</taxon>
        <taxon>Metazoa</taxon>
        <taxon>Ecdysozoa</taxon>
        <taxon>Arthropoda</taxon>
        <taxon>Hexapoda</taxon>
        <taxon>Insecta</taxon>
        <taxon>Pterygota</taxon>
        <taxon>Neoptera</taxon>
        <taxon>Endopterygota</taxon>
        <taxon>Diptera</taxon>
        <taxon>Brachycera</taxon>
        <taxon>Muscomorpha</taxon>
        <taxon>Ephydroidea</taxon>
        <taxon>Drosophilidae</taxon>
        <taxon>Drosophila</taxon>
    </lineage>
</organism>
<feature type="site" description="Transition state stabilizer" evidence="16">
    <location>
        <position position="426"/>
    </location>
</feature>
<dbReference type="InterPro" id="IPR045357">
    <property type="entry name" value="Aminopeptidase_N-like_N"/>
</dbReference>
<evidence type="ECO:0000313" key="23">
    <source>
        <dbReference type="Proteomes" id="UP000009192"/>
    </source>
</evidence>
<evidence type="ECO:0000256" key="15">
    <source>
        <dbReference type="PIRSR" id="PIRSR634016-3"/>
    </source>
</evidence>
<evidence type="ECO:0000256" key="1">
    <source>
        <dbReference type="ARBA" id="ARBA00004609"/>
    </source>
</evidence>
<dbReference type="GO" id="GO:0005737">
    <property type="term" value="C:cytoplasm"/>
    <property type="evidence" value="ECO:0007669"/>
    <property type="project" value="TreeGrafter"/>
</dbReference>
<accession>B4K978</accession>
<dbReference type="GO" id="GO:0043171">
    <property type="term" value="P:peptide catabolic process"/>
    <property type="evidence" value="ECO:0007669"/>
    <property type="project" value="TreeGrafter"/>
</dbReference>
<evidence type="ECO:0000256" key="10">
    <source>
        <dbReference type="ARBA" id="ARBA00023049"/>
    </source>
</evidence>
<dbReference type="GO" id="GO:0006508">
    <property type="term" value="P:proteolysis"/>
    <property type="evidence" value="ECO:0007669"/>
    <property type="project" value="UniProtKB-KW"/>
</dbReference>
<dbReference type="EMBL" id="CH933806">
    <property type="protein sequence ID" value="EDW14491.1"/>
    <property type="molecule type" value="Genomic_DNA"/>
</dbReference>
<dbReference type="PANTHER" id="PTHR11533">
    <property type="entry name" value="PROTEASE M1 ZINC METALLOPROTEASE"/>
    <property type="match status" value="1"/>
</dbReference>
<dbReference type="GO" id="GO:0042277">
    <property type="term" value="F:peptide binding"/>
    <property type="evidence" value="ECO:0007669"/>
    <property type="project" value="TreeGrafter"/>
</dbReference>
<evidence type="ECO:0000256" key="4">
    <source>
        <dbReference type="ARBA" id="ARBA00022622"/>
    </source>
</evidence>
<evidence type="ECO:0000256" key="18">
    <source>
        <dbReference type="SAM" id="SignalP"/>
    </source>
</evidence>
<dbReference type="PANTHER" id="PTHR11533:SF301">
    <property type="entry name" value="AMINOPEPTIDASE"/>
    <property type="match status" value="1"/>
</dbReference>
<dbReference type="PRINTS" id="PR00756">
    <property type="entry name" value="ALADIPTASE"/>
</dbReference>
<evidence type="ECO:0000259" key="21">
    <source>
        <dbReference type="Pfam" id="PF17900"/>
    </source>
</evidence>
<evidence type="ECO:0000256" key="6">
    <source>
        <dbReference type="ARBA" id="ARBA00022723"/>
    </source>
</evidence>
<keyword evidence="7 18" id="KW-0732">Signal</keyword>
<feature type="binding site" evidence="15">
    <location>
        <position position="337"/>
    </location>
    <ligand>
        <name>Zn(2+)</name>
        <dbReference type="ChEBI" id="CHEBI:29105"/>
        <note>catalytic</note>
    </ligand>
</feature>
<keyword evidence="9 15" id="KW-0862">Zinc</keyword>
<evidence type="ECO:0000259" key="19">
    <source>
        <dbReference type="Pfam" id="PF01433"/>
    </source>
</evidence>
<dbReference type="GO" id="GO:0005615">
    <property type="term" value="C:extracellular space"/>
    <property type="evidence" value="ECO:0007669"/>
    <property type="project" value="TreeGrafter"/>
</dbReference>
<dbReference type="MEROPS" id="M01.A05"/>
<dbReference type="InterPro" id="IPR034016">
    <property type="entry name" value="M1_APN-typ"/>
</dbReference>
<name>B4K978_DROMO</name>
<dbReference type="GO" id="GO:0070006">
    <property type="term" value="F:metalloaminopeptidase activity"/>
    <property type="evidence" value="ECO:0007669"/>
    <property type="project" value="TreeGrafter"/>
</dbReference>
<keyword evidence="5 17" id="KW-0645">Protease</keyword>
<sequence>MFSLGRSVWLLAGLLSICLIAGVECTNYRLERTVLPVFYNLTIGLRADANQPSDSFDGAVDITLKATQPNVNAIVLHKEDIDIAEVALYNDAGSLLYRIANSSLTYSLATQKLTVQLLQPLSPNANFTLHFKYRGKVNSDTKGLFSASYVEQETGLTKWMVLTQLQRIYARLLFPCFDEPAFKARFQLHIERPSGLHAISNTQLIATTELRNKNRSMDHFQVTPFMSTYLLAFMVAESQARGNLSDLAVVSRPQDYSNSEFSYNVAQRARDAYDKLFQHPYKELGNEALLHAASPRFPHNGMENWGLIIYSQNILVHRPNYTDGWNDKETSIRIIVHETSHMWFGDSVTFAWWNNFWLNEAFARYYEYFMSHQLYPAYQLDEQFVVRQLQMILTLDANNGTQPLSSPEADIRSPSEIASKFSSITYAKGSSIVRMWRNAMGTENFDLAIRNYLRQHHLGNTVPKDLFTHLKANWPKPLNADLDQFFYDFTEQVGYPIVEVSRVDSSSFTLRQRRYILDPNDGSDRHLTYTVPITYTTNVWRDFENLAPVTYFNKWDDTMLLPFSDPIEWIVLNLQQSNYYRVQYAPSLLRRIHEALIETNHSDIHVANRAAIIDDLFNLALIGLNNYAEVFEFMEYMSTETDYIPWYAAYVGMDKVAMRLTSDQLPNFKKYLIDITDGVYAKLGVRWASNDTVLDVYNRNKMVSWLCKYHHFKCEDEVRESFDKNSEIPSPDYRETYYCAASRGGRYLRIMEYYRNETDPTERELLWRAASCTRDFYRHYHDEILNESSSVSLKTVGLAQLYRQNPDLVTYIFIAVTTDIQQLADALQSWPKTATALSDMADYFTTRYQQQLFAEFINESFMLFGSSDEILRQALLKIEKNILWADQNLDQLVRYLATRNGAADLTLMSALLLVVTSLLNFWLT</sequence>
<dbReference type="FunCoup" id="B4K978">
    <property type="interactions" value="15"/>
</dbReference>
<dbReference type="AlphaFoldDB" id="B4K978"/>
<keyword evidence="3" id="KW-1003">Cell membrane</keyword>
<reference evidence="22 23" key="1">
    <citation type="journal article" date="2007" name="Nature">
        <title>Evolution of genes and genomes on the Drosophila phylogeny.</title>
        <authorList>
            <consortium name="Drosophila 12 Genomes Consortium"/>
            <person name="Clark A.G."/>
            <person name="Eisen M.B."/>
            <person name="Smith D.R."/>
            <person name="Bergman C.M."/>
            <person name="Oliver B."/>
            <person name="Markow T.A."/>
            <person name="Kaufman T.C."/>
            <person name="Kellis M."/>
            <person name="Gelbart W."/>
            <person name="Iyer V.N."/>
            <person name="Pollard D.A."/>
            <person name="Sackton T.B."/>
            <person name="Larracuente A.M."/>
            <person name="Singh N.D."/>
            <person name="Abad J.P."/>
            <person name="Abt D.N."/>
            <person name="Adryan B."/>
            <person name="Aguade M."/>
            <person name="Akashi H."/>
            <person name="Anderson W.W."/>
            <person name="Aquadro C.F."/>
            <person name="Ardell D.H."/>
            <person name="Arguello R."/>
            <person name="Artieri C.G."/>
            <person name="Barbash D.A."/>
            <person name="Barker D."/>
            <person name="Barsanti P."/>
            <person name="Batterham P."/>
            <person name="Batzoglou S."/>
            <person name="Begun D."/>
            <person name="Bhutkar A."/>
            <person name="Blanco E."/>
            <person name="Bosak S.A."/>
            <person name="Bradley R.K."/>
            <person name="Brand A.D."/>
            <person name="Brent M.R."/>
            <person name="Brooks A.N."/>
            <person name="Brown R.H."/>
            <person name="Butlin R.K."/>
            <person name="Caggese C."/>
            <person name="Calvi B.R."/>
            <person name="Bernardo de Carvalho A."/>
            <person name="Caspi A."/>
            <person name="Castrezana S."/>
            <person name="Celniker S.E."/>
            <person name="Chang J.L."/>
            <person name="Chapple C."/>
            <person name="Chatterji S."/>
            <person name="Chinwalla A."/>
            <person name="Civetta A."/>
            <person name="Clifton S.W."/>
            <person name="Comeron J.M."/>
            <person name="Costello J.C."/>
            <person name="Coyne J.A."/>
            <person name="Daub J."/>
            <person name="David R.G."/>
            <person name="Delcher A.L."/>
            <person name="Delehaunty K."/>
            <person name="Do C.B."/>
            <person name="Ebling H."/>
            <person name="Edwards K."/>
            <person name="Eickbush T."/>
            <person name="Evans J.D."/>
            <person name="Filipski A."/>
            <person name="Findeiss S."/>
            <person name="Freyhult E."/>
            <person name="Fulton L."/>
            <person name="Fulton R."/>
            <person name="Garcia A.C."/>
            <person name="Gardiner A."/>
            <person name="Garfield D.A."/>
            <person name="Garvin B.E."/>
            <person name="Gibson G."/>
            <person name="Gilbert D."/>
            <person name="Gnerre S."/>
            <person name="Godfrey J."/>
            <person name="Good R."/>
            <person name="Gotea V."/>
            <person name="Gravely B."/>
            <person name="Greenberg A.J."/>
            <person name="Griffiths-Jones S."/>
            <person name="Gross S."/>
            <person name="Guigo R."/>
            <person name="Gustafson E.A."/>
            <person name="Haerty W."/>
            <person name="Hahn M.W."/>
            <person name="Halligan D.L."/>
            <person name="Halpern A.L."/>
            <person name="Halter G.M."/>
            <person name="Han M.V."/>
            <person name="Heger A."/>
            <person name="Hillier L."/>
            <person name="Hinrichs A.S."/>
            <person name="Holmes I."/>
            <person name="Hoskins R.A."/>
            <person name="Hubisz M.J."/>
            <person name="Hultmark D."/>
            <person name="Huntley M.A."/>
            <person name="Jaffe D.B."/>
            <person name="Jagadeeshan S."/>
            <person name="Jeck W.R."/>
            <person name="Johnson J."/>
            <person name="Jones C.D."/>
            <person name="Jordan W.C."/>
            <person name="Karpen G.H."/>
            <person name="Kataoka E."/>
            <person name="Keightley P.D."/>
            <person name="Kheradpour P."/>
            <person name="Kirkness E.F."/>
            <person name="Koerich L.B."/>
            <person name="Kristiansen K."/>
            <person name="Kudrna D."/>
            <person name="Kulathinal R.J."/>
            <person name="Kumar S."/>
            <person name="Kwok R."/>
            <person name="Lander E."/>
            <person name="Langley C.H."/>
            <person name="Lapoint R."/>
            <person name="Lazzaro B.P."/>
            <person name="Lee S.J."/>
            <person name="Levesque L."/>
            <person name="Li R."/>
            <person name="Lin C.F."/>
            <person name="Lin M.F."/>
            <person name="Lindblad-Toh K."/>
            <person name="Llopart A."/>
            <person name="Long M."/>
            <person name="Low L."/>
            <person name="Lozovsky E."/>
            <person name="Lu J."/>
            <person name="Luo M."/>
            <person name="Machado C.A."/>
            <person name="Makalowski W."/>
            <person name="Marzo M."/>
            <person name="Matsuda M."/>
            <person name="Matzkin L."/>
            <person name="McAllister B."/>
            <person name="McBride C.S."/>
            <person name="McKernan B."/>
            <person name="McKernan K."/>
            <person name="Mendez-Lago M."/>
            <person name="Minx P."/>
            <person name="Mollenhauer M.U."/>
            <person name="Montooth K."/>
            <person name="Mount S.M."/>
            <person name="Mu X."/>
            <person name="Myers E."/>
            <person name="Negre B."/>
            <person name="Newfeld S."/>
            <person name="Nielsen R."/>
            <person name="Noor M.A."/>
            <person name="O'Grady P."/>
            <person name="Pachter L."/>
            <person name="Papaceit M."/>
            <person name="Parisi M.J."/>
            <person name="Parisi M."/>
            <person name="Parts L."/>
            <person name="Pedersen J.S."/>
            <person name="Pesole G."/>
            <person name="Phillippy A.M."/>
            <person name="Ponting C.P."/>
            <person name="Pop M."/>
            <person name="Porcelli D."/>
            <person name="Powell J.R."/>
            <person name="Prohaska S."/>
            <person name="Pruitt K."/>
            <person name="Puig M."/>
            <person name="Quesneville H."/>
            <person name="Ram K.R."/>
            <person name="Rand D."/>
            <person name="Rasmussen M.D."/>
            <person name="Reed L.K."/>
            <person name="Reenan R."/>
            <person name="Reily A."/>
            <person name="Remington K.A."/>
            <person name="Rieger T.T."/>
            <person name="Ritchie M.G."/>
            <person name="Robin C."/>
            <person name="Rogers Y.H."/>
            <person name="Rohde C."/>
            <person name="Rozas J."/>
            <person name="Rubenfield M.J."/>
            <person name="Ruiz A."/>
            <person name="Russo S."/>
            <person name="Salzberg S.L."/>
            <person name="Sanchez-Gracia A."/>
            <person name="Saranga D.J."/>
            <person name="Sato H."/>
            <person name="Schaeffer S.W."/>
            <person name="Schatz M.C."/>
            <person name="Schlenke T."/>
            <person name="Schwartz R."/>
            <person name="Segarra C."/>
            <person name="Singh R.S."/>
            <person name="Sirot L."/>
            <person name="Sirota M."/>
            <person name="Sisneros N.B."/>
            <person name="Smith C.D."/>
            <person name="Smith T.F."/>
            <person name="Spieth J."/>
            <person name="Stage D.E."/>
            <person name="Stark A."/>
            <person name="Stephan W."/>
            <person name="Strausberg R.L."/>
            <person name="Strempel S."/>
            <person name="Sturgill D."/>
            <person name="Sutton G."/>
            <person name="Sutton G.G."/>
            <person name="Tao W."/>
            <person name="Teichmann S."/>
            <person name="Tobari Y.N."/>
            <person name="Tomimura Y."/>
            <person name="Tsolas J.M."/>
            <person name="Valente V.L."/>
            <person name="Venter E."/>
            <person name="Venter J.C."/>
            <person name="Vicario S."/>
            <person name="Vieira F.G."/>
            <person name="Vilella A.J."/>
            <person name="Villasante A."/>
            <person name="Walenz B."/>
            <person name="Wang J."/>
            <person name="Wasserman M."/>
            <person name="Watts T."/>
            <person name="Wilson D."/>
            <person name="Wilson R.K."/>
            <person name="Wing R.A."/>
            <person name="Wolfner M.F."/>
            <person name="Wong A."/>
            <person name="Wong G.K."/>
            <person name="Wu C.I."/>
            <person name="Wu G."/>
            <person name="Yamamoto D."/>
            <person name="Yang H.P."/>
            <person name="Yang S.P."/>
            <person name="Yorke J.A."/>
            <person name="Yoshida K."/>
            <person name="Zdobnov E."/>
            <person name="Zhang P."/>
            <person name="Zhang Y."/>
            <person name="Zimin A.V."/>
            <person name="Baldwin J."/>
            <person name="Abdouelleil A."/>
            <person name="Abdulkadir J."/>
            <person name="Abebe A."/>
            <person name="Abera B."/>
            <person name="Abreu J."/>
            <person name="Acer S.C."/>
            <person name="Aftuck L."/>
            <person name="Alexander A."/>
            <person name="An P."/>
            <person name="Anderson E."/>
            <person name="Anderson S."/>
            <person name="Arachi H."/>
            <person name="Azer M."/>
            <person name="Bachantsang P."/>
            <person name="Barry A."/>
            <person name="Bayul T."/>
            <person name="Berlin A."/>
            <person name="Bessette D."/>
            <person name="Bloom T."/>
            <person name="Blye J."/>
            <person name="Boguslavskiy L."/>
            <person name="Bonnet C."/>
            <person name="Boukhgalter B."/>
            <person name="Bourzgui I."/>
            <person name="Brown A."/>
            <person name="Cahill P."/>
            <person name="Channer S."/>
            <person name="Cheshatsang Y."/>
            <person name="Chuda L."/>
            <person name="Citroen M."/>
            <person name="Collymore A."/>
            <person name="Cooke P."/>
            <person name="Costello M."/>
            <person name="D'Aco K."/>
            <person name="Daza R."/>
            <person name="De Haan G."/>
            <person name="DeGray S."/>
            <person name="DeMaso C."/>
            <person name="Dhargay N."/>
            <person name="Dooley K."/>
            <person name="Dooley E."/>
            <person name="Doricent M."/>
            <person name="Dorje P."/>
            <person name="Dorjee K."/>
            <person name="Dupes A."/>
            <person name="Elong R."/>
            <person name="Falk J."/>
            <person name="Farina A."/>
            <person name="Faro S."/>
            <person name="Ferguson D."/>
            <person name="Fisher S."/>
            <person name="Foley C.D."/>
            <person name="Franke A."/>
            <person name="Friedrich D."/>
            <person name="Gadbois L."/>
            <person name="Gearin G."/>
            <person name="Gearin C.R."/>
            <person name="Giannoukos G."/>
            <person name="Goode T."/>
            <person name="Graham J."/>
            <person name="Grandbois E."/>
            <person name="Grewal S."/>
            <person name="Gyaltsen K."/>
            <person name="Hafez N."/>
            <person name="Hagos B."/>
            <person name="Hall J."/>
            <person name="Henson C."/>
            <person name="Hollinger A."/>
            <person name="Honan T."/>
            <person name="Huard M.D."/>
            <person name="Hughes L."/>
            <person name="Hurhula B."/>
            <person name="Husby M.E."/>
            <person name="Kamat A."/>
            <person name="Kanga B."/>
            <person name="Kashin S."/>
            <person name="Khazanovich D."/>
            <person name="Kisner P."/>
            <person name="Lance K."/>
            <person name="Lara M."/>
            <person name="Lee W."/>
            <person name="Lennon N."/>
            <person name="Letendre F."/>
            <person name="LeVine R."/>
            <person name="Lipovsky A."/>
            <person name="Liu X."/>
            <person name="Liu J."/>
            <person name="Liu S."/>
            <person name="Lokyitsang T."/>
            <person name="Lokyitsang Y."/>
            <person name="Lubonja R."/>
            <person name="Lui A."/>
            <person name="MacDonald P."/>
            <person name="Magnisalis V."/>
            <person name="Maru K."/>
            <person name="Matthews C."/>
            <person name="McCusker W."/>
            <person name="McDonough S."/>
            <person name="Mehta T."/>
            <person name="Meldrim J."/>
            <person name="Meneus L."/>
            <person name="Mihai O."/>
            <person name="Mihalev A."/>
            <person name="Mihova T."/>
            <person name="Mittelman R."/>
            <person name="Mlenga V."/>
            <person name="Montmayeur A."/>
            <person name="Mulrain L."/>
            <person name="Navidi A."/>
            <person name="Naylor J."/>
            <person name="Negash T."/>
            <person name="Nguyen T."/>
            <person name="Nguyen N."/>
            <person name="Nicol R."/>
            <person name="Norbu C."/>
            <person name="Norbu N."/>
            <person name="Novod N."/>
            <person name="O'Neill B."/>
            <person name="Osman S."/>
            <person name="Markiewicz E."/>
            <person name="Oyono O.L."/>
            <person name="Patti C."/>
            <person name="Phunkhang P."/>
            <person name="Pierre F."/>
            <person name="Priest M."/>
            <person name="Raghuraman S."/>
            <person name="Rege F."/>
            <person name="Reyes R."/>
            <person name="Rise C."/>
            <person name="Rogov P."/>
            <person name="Ross K."/>
            <person name="Ryan E."/>
            <person name="Settipalli S."/>
            <person name="Shea T."/>
            <person name="Sherpa N."/>
            <person name="Shi L."/>
            <person name="Shih D."/>
            <person name="Sparrow T."/>
            <person name="Spaulding J."/>
            <person name="Stalker J."/>
            <person name="Stange-Thomann N."/>
            <person name="Stavropoulos S."/>
            <person name="Stone C."/>
            <person name="Strader C."/>
            <person name="Tesfaye S."/>
            <person name="Thomson T."/>
            <person name="Thoulutsang Y."/>
            <person name="Thoulutsang D."/>
            <person name="Topham K."/>
            <person name="Topping I."/>
            <person name="Tsamla T."/>
            <person name="Vassiliev H."/>
            <person name="Vo A."/>
            <person name="Wangchuk T."/>
            <person name="Wangdi T."/>
            <person name="Weiand M."/>
            <person name="Wilkinson J."/>
            <person name="Wilson A."/>
            <person name="Yadav S."/>
            <person name="Young G."/>
            <person name="Yu Q."/>
            <person name="Zembek L."/>
            <person name="Zhong D."/>
            <person name="Zimmer A."/>
            <person name="Zwirko Z."/>
            <person name="Jaffe D.B."/>
            <person name="Alvarez P."/>
            <person name="Brockman W."/>
            <person name="Butler J."/>
            <person name="Chin C."/>
            <person name="Gnerre S."/>
            <person name="Grabherr M."/>
            <person name="Kleber M."/>
            <person name="Mauceli E."/>
            <person name="MacCallum I."/>
        </authorList>
    </citation>
    <scope>NUCLEOTIDE SEQUENCE [LARGE SCALE GENOMIC DNA]</scope>
    <source>
        <strain evidence="23">Tucson 15081-1352.22</strain>
    </source>
</reference>
<evidence type="ECO:0000256" key="12">
    <source>
        <dbReference type="ARBA" id="ARBA00023180"/>
    </source>
</evidence>
<feature type="domain" description="Aminopeptidase N-like N-terminal" evidence="21">
    <location>
        <begin position="38"/>
        <end position="230"/>
    </location>
</feature>
<dbReference type="Proteomes" id="UP000009192">
    <property type="component" value="Unassembled WGS sequence"/>
</dbReference>
<evidence type="ECO:0000256" key="11">
    <source>
        <dbReference type="ARBA" id="ARBA00023136"/>
    </source>
</evidence>
<dbReference type="SUPFAM" id="SSF63737">
    <property type="entry name" value="Leukotriene A4 hydrolase N-terminal domain"/>
    <property type="match status" value="1"/>
</dbReference>
<dbReference type="InterPro" id="IPR014782">
    <property type="entry name" value="Peptidase_M1_dom"/>
</dbReference>
<dbReference type="Pfam" id="PF01433">
    <property type="entry name" value="Peptidase_M1"/>
    <property type="match status" value="1"/>
</dbReference>
<dbReference type="Gene3D" id="2.60.40.1730">
    <property type="entry name" value="tricorn interacting facor f3 domain"/>
    <property type="match status" value="1"/>
</dbReference>
<feature type="active site" description="Proton acceptor" evidence="14">
    <location>
        <position position="338"/>
    </location>
</feature>